<evidence type="ECO:0000313" key="1">
    <source>
        <dbReference type="EMBL" id="MBP1894805.1"/>
    </source>
</evidence>
<comment type="caution">
    <text evidence="1">The sequence shown here is derived from an EMBL/GenBank/DDBJ whole genome shotgun (WGS) entry which is preliminary data.</text>
</comment>
<dbReference type="Proteomes" id="UP000706926">
    <property type="component" value="Unassembled WGS sequence"/>
</dbReference>
<proteinExistence type="predicted"/>
<protein>
    <submittedName>
        <fullName evidence="1">Uncharacterized protein</fullName>
    </submittedName>
</protein>
<organism evidence="1 2">
    <name type="scientific">Paenibacillus lactis</name>
    <dbReference type="NCBI Taxonomy" id="228574"/>
    <lineage>
        <taxon>Bacteria</taxon>
        <taxon>Bacillati</taxon>
        <taxon>Bacillota</taxon>
        <taxon>Bacilli</taxon>
        <taxon>Bacillales</taxon>
        <taxon>Paenibacillaceae</taxon>
        <taxon>Paenibacillus</taxon>
    </lineage>
</organism>
<accession>A0ABS4FEX0</accession>
<keyword evidence="2" id="KW-1185">Reference proteome</keyword>
<dbReference type="EMBL" id="JAGGKI010000010">
    <property type="protein sequence ID" value="MBP1894805.1"/>
    <property type="molecule type" value="Genomic_DNA"/>
</dbReference>
<evidence type="ECO:0000313" key="2">
    <source>
        <dbReference type="Proteomes" id="UP000706926"/>
    </source>
</evidence>
<reference evidence="1 2" key="1">
    <citation type="submission" date="2021-03" db="EMBL/GenBank/DDBJ databases">
        <title>Genomic Encyclopedia of Type Strains, Phase IV (KMG-IV): sequencing the most valuable type-strain genomes for metagenomic binning, comparative biology and taxonomic classification.</title>
        <authorList>
            <person name="Goeker M."/>
        </authorList>
    </citation>
    <scope>NUCLEOTIDE SEQUENCE [LARGE SCALE GENOMIC DNA]</scope>
    <source>
        <strain evidence="1 2">DSM 15596</strain>
    </source>
</reference>
<gene>
    <name evidence="1" type="ORF">J2Z18_003911</name>
</gene>
<sequence>MEAGAPFGAAVLVLLCWCCNAVDPIFGTTMPVLYSISKKDTAFYSEPAPSI</sequence>
<name>A0ABS4FEX0_9BACL</name>